<organism evidence="1 2">
    <name type="scientific">Microbacterium protaetiae</name>
    <dbReference type="NCBI Taxonomy" id="2509458"/>
    <lineage>
        <taxon>Bacteria</taxon>
        <taxon>Bacillati</taxon>
        <taxon>Actinomycetota</taxon>
        <taxon>Actinomycetes</taxon>
        <taxon>Micrococcales</taxon>
        <taxon>Microbacteriaceae</taxon>
        <taxon>Microbacterium</taxon>
    </lineage>
</organism>
<dbReference type="OrthoDB" id="3515986at2"/>
<reference evidence="1 2" key="1">
    <citation type="submission" date="2019-01" db="EMBL/GenBank/DDBJ databases">
        <title>Genome sequencing of strain DFW100M-13.</title>
        <authorList>
            <person name="Heo J."/>
            <person name="Kim S.-J."/>
            <person name="Kim J.-S."/>
            <person name="Hong S.-B."/>
            <person name="Kwon S.-W."/>
        </authorList>
    </citation>
    <scope>NUCLEOTIDE SEQUENCE [LARGE SCALE GENOMIC DNA]</scope>
    <source>
        <strain evidence="1 2">DFW100M-13</strain>
    </source>
</reference>
<gene>
    <name evidence="1" type="ORF">ET475_05680</name>
</gene>
<dbReference type="KEGG" id="mprt:ET475_05680"/>
<dbReference type="AlphaFoldDB" id="A0A4P6EJC4"/>
<evidence type="ECO:0008006" key="3">
    <source>
        <dbReference type="Google" id="ProtNLM"/>
    </source>
</evidence>
<accession>A0A4P6EJC4</accession>
<sequence>MNDATVRARSVLLDALDALEPHLPSVILIGAQAVYLHTGGADVALAEFTTDADVAIDVRTVSDDPLIEQAMLSSGFVAQVGGSSPGTWMSPTGVHVDLMVPDAIAGAGRRGVTAPPHDRRSMRRTVGIEPVLVDNTVMTVGALSAEDRRTCDVRVAGPAALLIAKVHKVAERRDNPLRRDNKDAHDIFRLLVAIETSELAREIGRLLGDEVSVAATRKGLRILEELFAKSSDALGARMAGAAEVGIGDPEQTAVAVSLLAADLVAAVEGLR</sequence>
<evidence type="ECO:0000313" key="1">
    <source>
        <dbReference type="EMBL" id="QAY61743.1"/>
    </source>
</evidence>
<keyword evidence="2" id="KW-1185">Reference proteome</keyword>
<protein>
    <recommendedName>
        <fullName evidence="3">Nucleotidyltransferase</fullName>
    </recommendedName>
</protein>
<evidence type="ECO:0000313" key="2">
    <source>
        <dbReference type="Proteomes" id="UP000293995"/>
    </source>
</evidence>
<name>A0A4P6EJC4_9MICO</name>
<dbReference type="EMBL" id="CP035494">
    <property type="protein sequence ID" value="QAY61743.1"/>
    <property type="molecule type" value="Genomic_DNA"/>
</dbReference>
<proteinExistence type="predicted"/>
<dbReference type="Proteomes" id="UP000293995">
    <property type="component" value="Chromosome"/>
</dbReference>